<comment type="caution">
    <text evidence="10">The sequence shown here is derived from an EMBL/GenBank/DDBJ whole genome shotgun (WGS) entry which is preliminary data.</text>
</comment>
<dbReference type="Pfam" id="PF00004">
    <property type="entry name" value="AAA"/>
    <property type="match status" value="1"/>
</dbReference>
<evidence type="ECO:0000256" key="3">
    <source>
        <dbReference type="ARBA" id="ARBA00022741"/>
    </source>
</evidence>
<dbReference type="GO" id="GO:0005524">
    <property type="term" value="F:ATP binding"/>
    <property type="evidence" value="ECO:0007669"/>
    <property type="project" value="UniProtKB-KW"/>
</dbReference>
<evidence type="ECO:0000313" key="10">
    <source>
        <dbReference type="EMBL" id="KAL0487424.1"/>
    </source>
</evidence>
<evidence type="ECO:0000256" key="5">
    <source>
        <dbReference type="ARBA" id="ARBA00023186"/>
    </source>
</evidence>
<dbReference type="Pfam" id="PF17871">
    <property type="entry name" value="AAA_lid_9"/>
    <property type="match status" value="1"/>
</dbReference>
<dbReference type="InterPro" id="IPR001270">
    <property type="entry name" value="ClpA/B"/>
</dbReference>
<dbReference type="PANTHER" id="PTHR11638">
    <property type="entry name" value="ATP-DEPENDENT CLP PROTEASE"/>
    <property type="match status" value="1"/>
</dbReference>
<accession>A0AAW2ZFJ7</accession>
<dbReference type="PROSITE" id="PS00870">
    <property type="entry name" value="CLPAB_1"/>
    <property type="match status" value="1"/>
</dbReference>
<feature type="domain" description="AAA+ ATPase" evidence="8">
    <location>
        <begin position="50"/>
        <end position="194"/>
    </location>
</feature>
<comment type="similarity">
    <text evidence="1 6">Belongs to the ClpA/ClpB family.</text>
</comment>
<evidence type="ECO:0000313" key="12">
    <source>
        <dbReference type="Proteomes" id="UP001431209"/>
    </source>
</evidence>
<dbReference type="AlphaFoldDB" id="A0AAW2ZFJ7"/>
<gene>
    <name evidence="10" type="ORF">AKO1_000840</name>
    <name evidence="11" type="ORF">AKO1_008867</name>
</gene>
<dbReference type="GO" id="GO:0016887">
    <property type="term" value="F:ATP hydrolysis activity"/>
    <property type="evidence" value="ECO:0007669"/>
    <property type="project" value="InterPro"/>
</dbReference>
<dbReference type="PRINTS" id="PR00300">
    <property type="entry name" value="CLPPROTEASEA"/>
</dbReference>
<dbReference type="PANTHER" id="PTHR11638:SF18">
    <property type="entry name" value="HEAT SHOCK PROTEIN 104"/>
    <property type="match status" value="1"/>
</dbReference>
<dbReference type="Gene3D" id="3.40.50.300">
    <property type="entry name" value="P-loop containing nucleotide triphosphate hydrolases"/>
    <property type="match status" value="3"/>
</dbReference>
<keyword evidence="4 6" id="KW-0067">ATP-binding</keyword>
<proteinExistence type="inferred from homology"/>
<evidence type="ECO:0000256" key="6">
    <source>
        <dbReference type="RuleBase" id="RU004432"/>
    </source>
</evidence>
<dbReference type="FunFam" id="3.40.50.300:FF:000010">
    <property type="entry name" value="Chaperone clpB 1, putative"/>
    <property type="match status" value="1"/>
</dbReference>
<keyword evidence="5 6" id="KW-0143">Chaperone</keyword>
<dbReference type="FunFam" id="3.40.50.300:FF:000120">
    <property type="entry name" value="ATP-dependent chaperone ClpB"/>
    <property type="match status" value="1"/>
</dbReference>
<dbReference type="Gene3D" id="1.10.8.60">
    <property type="match status" value="1"/>
</dbReference>
<keyword evidence="3 6" id="KW-0547">Nucleotide-binding</keyword>
<keyword evidence="12" id="KW-1185">Reference proteome</keyword>
<keyword evidence="7" id="KW-0175">Coiled coil</keyword>
<dbReference type="GO" id="GO:0034605">
    <property type="term" value="P:cellular response to heat"/>
    <property type="evidence" value="ECO:0007669"/>
    <property type="project" value="TreeGrafter"/>
</dbReference>
<dbReference type="FunFam" id="3.40.50.300:FF:000025">
    <property type="entry name" value="ATP-dependent Clp protease subunit"/>
    <property type="match status" value="1"/>
</dbReference>
<dbReference type="Pfam" id="PF07724">
    <property type="entry name" value="AAA_2"/>
    <property type="match status" value="1"/>
</dbReference>
<dbReference type="InterPro" id="IPR050130">
    <property type="entry name" value="ClpA_ClpB"/>
</dbReference>
<dbReference type="InterPro" id="IPR027417">
    <property type="entry name" value="P-loop_NTPase"/>
</dbReference>
<feature type="domain" description="Clp ATPase C-terminal" evidence="9">
    <location>
        <begin position="610"/>
        <end position="700"/>
    </location>
</feature>
<dbReference type="InterPro" id="IPR028299">
    <property type="entry name" value="ClpA/B_CS2"/>
</dbReference>
<dbReference type="EMBL" id="JAOPGA020001391">
    <property type="protein sequence ID" value="KAL0488018.1"/>
    <property type="molecule type" value="Genomic_DNA"/>
</dbReference>
<feature type="domain" description="AAA+ ATPase" evidence="8">
    <location>
        <begin position="451"/>
        <end position="597"/>
    </location>
</feature>
<dbReference type="InterPro" id="IPR003959">
    <property type="entry name" value="ATPase_AAA_core"/>
</dbReference>
<dbReference type="Pfam" id="PF10431">
    <property type="entry name" value="ClpB_D2-small"/>
    <property type="match status" value="1"/>
</dbReference>
<evidence type="ECO:0000256" key="4">
    <source>
        <dbReference type="ARBA" id="ARBA00022840"/>
    </source>
</evidence>
<evidence type="ECO:0000259" key="9">
    <source>
        <dbReference type="SMART" id="SM01086"/>
    </source>
</evidence>
<organism evidence="10 12">
    <name type="scientific">Acrasis kona</name>
    <dbReference type="NCBI Taxonomy" id="1008807"/>
    <lineage>
        <taxon>Eukaryota</taxon>
        <taxon>Discoba</taxon>
        <taxon>Heterolobosea</taxon>
        <taxon>Tetramitia</taxon>
        <taxon>Eutetramitia</taxon>
        <taxon>Acrasidae</taxon>
        <taxon>Acrasis</taxon>
    </lineage>
</organism>
<evidence type="ECO:0000259" key="8">
    <source>
        <dbReference type="SMART" id="SM00382"/>
    </source>
</evidence>
<dbReference type="SUPFAM" id="SSF52540">
    <property type="entry name" value="P-loop containing nucleoside triphosphate hydrolases"/>
    <property type="match status" value="2"/>
</dbReference>
<evidence type="ECO:0000256" key="7">
    <source>
        <dbReference type="SAM" id="Coils"/>
    </source>
</evidence>
<dbReference type="InterPro" id="IPR041546">
    <property type="entry name" value="ClpA/ClpB_AAA_lid"/>
</dbReference>
<evidence type="ECO:0000256" key="2">
    <source>
        <dbReference type="ARBA" id="ARBA00022737"/>
    </source>
</evidence>
<feature type="coiled-coil region" evidence="7">
    <location>
        <begin position="263"/>
        <end position="290"/>
    </location>
</feature>
<dbReference type="CDD" id="cd00009">
    <property type="entry name" value="AAA"/>
    <property type="match status" value="1"/>
</dbReference>
<protein>
    <submittedName>
        <fullName evidence="10">CLPB1</fullName>
    </submittedName>
</protein>
<dbReference type="PROSITE" id="PS00871">
    <property type="entry name" value="CLPAB_2"/>
    <property type="match status" value="1"/>
</dbReference>
<evidence type="ECO:0000313" key="11">
    <source>
        <dbReference type="EMBL" id="KAL0488018.1"/>
    </source>
</evidence>
<sequence length="708" mass="79659">MNNSEQSNKFEHLSKYGHDLIAQAKDGKVDPVIGRDDEIRRVIRVLSRRTKNNPVLIGEPGVGKTAIVEGLAERIVRGDVPANLQSKLFSLDMGLLIAGAKYRGEFEERLQAVLKEIKDANGGVILFIDEIHLVLGAGKGDGAMDAANLLKPMLARGELRCIGATTLSEYRQHVEKDPAFERRFQQVLVGEPSVDATISILRGIKEKYEAHHGVTIKDSALVAAAQLSSRYITSRFLPDKAIDLVDEACANVRVQLDSRPEVIDKLERQKLQLQIEQKALELEKDQASKDRITKVEAEISRIDEELKPLLLKYDSEKSRIDQIQQLKEKLDGLKLKMSNAESNRDLQLVADYKFYAIPDLERHIQQLTNSQAKTSSDNQLLQEMVGKDQITQVVSRWTGIPVMKLNQAQKERLLGLKDTLHKRVIGQDKAVESVTLAILRSRAGLSRRDKPTGSFLFLGPTGVGKTELAKALAGELFDDDQHIIRIDMSEYMEKHSVTRLIGAPPSYVGYEEGGQLTEAVRRRPYNVVLFDEVEKAHSDVLNVLLQVLDDGRLTDGQGRTVDFTNTVVILTSNVGSEYTGDEEKIMKRVKQHFRPEFLNRLDDVILFDSLTQDDLYKVIEKQLMLLEKERFEERDISLDIKDDAKDLILRQAYDASYGARPLGRFLEKHVVTELSRMVLKGQLEDHSTVTVDAVGNKLKLSVNSKMIE</sequence>
<dbReference type="EMBL" id="JAOPGA020001342">
    <property type="protein sequence ID" value="KAL0487424.1"/>
    <property type="molecule type" value="Genomic_DNA"/>
</dbReference>
<dbReference type="SMART" id="SM01086">
    <property type="entry name" value="ClpB_D2-small"/>
    <property type="match status" value="1"/>
</dbReference>
<dbReference type="InterPro" id="IPR018368">
    <property type="entry name" value="ClpA/B_CS1"/>
</dbReference>
<evidence type="ECO:0000256" key="1">
    <source>
        <dbReference type="ARBA" id="ARBA00008675"/>
    </source>
</evidence>
<dbReference type="Proteomes" id="UP001431209">
    <property type="component" value="Unassembled WGS sequence"/>
</dbReference>
<dbReference type="CDD" id="cd19499">
    <property type="entry name" value="RecA-like_ClpB_Hsp104-like"/>
    <property type="match status" value="1"/>
</dbReference>
<name>A0AAW2ZFJ7_9EUKA</name>
<dbReference type="GO" id="GO:0005737">
    <property type="term" value="C:cytoplasm"/>
    <property type="evidence" value="ECO:0007669"/>
    <property type="project" value="TreeGrafter"/>
</dbReference>
<dbReference type="InterPro" id="IPR003593">
    <property type="entry name" value="AAA+_ATPase"/>
</dbReference>
<dbReference type="SMART" id="SM00382">
    <property type="entry name" value="AAA"/>
    <property type="match status" value="2"/>
</dbReference>
<dbReference type="InterPro" id="IPR019489">
    <property type="entry name" value="Clp_ATPase_C"/>
</dbReference>
<reference evidence="10 12" key="1">
    <citation type="submission" date="2024-03" db="EMBL/GenBank/DDBJ databases">
        <title>The Acrasis kona genome and developmental transcriptomes reveal deep origins of eukaryotic multicellular pathways.</title>
        <authorList>
            <person name="Sheikh S."/>
            <person name="Fu C.-J."/>
            <person name="Brown M.W."/>
            <person name="Baldauf S.L."/>
        </authorList>
    </citation>
    <scope>NUCLEOTIDE SEQUENCE [LARGE SCALE GENOMIC DNA]</scope>
    <source>
        <strain evidence="10 12">ATCC MYA-3509</strain>
    </source>
</reference>
<keyword evidence="2" id="KW-0677">Repeat</keyword>